<dbReference type="OrthoDB" id="409543at2759"/>
<feature type="transmembrane region" description="Helical" evidence="1">
    <location>
        <begin position="20"/>
        <end position="42"/>
    </location>
</feature>
<keyword evidence="1" id="KW-1133">Transmembrane helix</keyword>
<dbReference type="ChiTaRS" id="A4GALT">
    <property type="organism name" value="human"/>
</dbReference>
<dbReference type="GO" id="GO:0016757">
    <property type="term" value="F:glycosyltransferase activity"/>
    <property type="evidence" value="ECO:0007669"/>
    <property type="project" value="UniProtKB-KW"/>
</dbReference>
<protein>
    <submittedName>
        <fullName evidence="2">Mutant alpha-1,4 galactosyltransferase</fullName>
    </submittedName>
</protein>
<evidence type="ECO:0000256" key="1">
    <source>
        <dbReference type="SAM" id="Phobius"/>
    </source>
</evidence>
<reference evidence="2" key="2">
    <citation type="submission" date="2013-07" db="EMBL/GenBank/DDBJ databases">
        <title>Molecular dissection of rare phenotypes in the P1PK and GLOB histo-blood group systems with novel genetic markers.</title>
        <authorList>
            <person name="Westman J.S."/>
            <person name="Hellberg A."/>
            <person name="Peyrard T."/>
            <person name="Hustinx H."/>
            <person name="Thuresson B."/>
            <person name="Olsson M.L."/>
        </authorList>
    </citation>
    <scope>NUCLEOTIDE SEQUENCE</scope>
    <source>
        <tissue evidence="2">Blood</tissue>
    </source>
</reference>
<dbReference type="PeptideAtlas" id="S6CPX2"/>
<accession>S6CPX2</accession>
<reference evidence="2" key="1">
    <citation type="submission" date="2012-05" db="EMBL/GenBank/DDBJ databases">
        <authorList>
            <person name="Westman J."/>
        </authorList>
    </citation>
    <scope>NUCLEOTIDE SEQUENCE</scope>
    <source>
        <tissue evidence="2">Blood</tissue>
    </source>
</reference>
<proteinExistence type="predicted"/>
<keyword evidence="2" id="KW-0328">Glycosyltransferase</keyword>
<dbReference type="AlphaFoldDB" id="S6CPX2"/>
<dbReference type="PANTHER" id="PTHR12042">
    <property type="entry name" value="LACTOSYLCERAMIDE 4-ALPHA-GALACTOSYLTRANSFERASE ALPHA- 1,4-GALACTOSYLTRANSFERASE"/>
    <property type="match status" value="1"/>
</dbReference>
<sequence length="139" mass="15382">MSKPPDLLLRLLRGAPRQRVCTLFIIGFKFTFFVSIMIYWHVVGEPKEKGQLYNLPAEIPCPTLTPPTPPSHGPTPGNIFFLETSDRTNPNFLFMCSVESAARTHPESHVLVLMKGLPGGNASLPRHLGISLLSCFPNV</sequence>
<dbReference type="EMBL" id="HE818931">
    <property type="protein sequence ID" value="CCH64301.1"/>
    <property type="molecule type" value="Genomic_DNA"/>
</dbReference>
<dbReference type="InterPro" id="IPR051981">
    <property type="entry name" value="Glycosyltransf_32"/>
</dbReference>
<keyword evidence="1" id="KW-0812">Transmembrane</keyword>
<dbReference type="PANTHER" id="PTHR12042:SF17">
    <property type="entry name" value="LACTOSYLCERAMIDE 4-ALPHA-GALACTOSYLTRANSFERASE"/>
    <property type="match status" value="1"/>
</dbReference>
<evidence type="ECO:0000313" key="2">
    <source>
        <dbReference type="EMBL" id="CCH64301.1"/>
    </source>
</evidence>
<organism evidence="2">
    <name type="scientific">Homo sapiens</name>
    <name type="common">Human</name>
    <dbReference type="NCBI Taxonomy" id="9606"/>
    <lineage>
        <taxon>Eukaryota</taxon>
        <taxon>Metazoa</taxon>
        <taxon>Chordata</taxon>
        <taxon>Craniata</taxon>
        <taxon>Vertebrata</taxon>
        <taxon>Euteleostomi</taxon>
        <taxon>Mammalia</taxon>
        <taxon>Eutheria</taxon>
        <taxon>Euarchontoglires</taxon>
        <taxon>Primates</taxon>
        <taxon>Haplorrhini</taxon>
        <taxon>Catarrhini</taxon>
        <taxon>Hominidae</taxon>
        <taxon>Homo</taxon>
    </lineage>
</organism>
<keyword evidence="1" id="KW-0472">Membrane</keyword>
<name>S6CPX2_HUMAN</name>
<gene>
    <name evidence="2" type="primary">A4GALT</name>
</gene>
<keyword evidence="2" id="KW-0808">Transferase</keyword>